<gene>
    <name evidence="1" type="ORF">AAF712_000067</name>
</gene>
<proteinExistence type="predicted"/>
<name>A0ABR3AFJ2_9AGAR</name>
<keyword evidence="2" id="KW-1185">Reference proteome</keyword>
<organism evidence="1 2">
    <name type="scientific">Marasmius tenuissimus</name>
    <dbReference type="NCBI Taxonomy" id="585030"/>
    <lineage>
        <taxon>Eukaryota</taxon>
        <taxon>Fungi</taxon>
        <taxon>Dikarya</taxon>
        <taxon>Basidiomycota</taxon>
        <taxon>Agaricomycotina</taxon>
        <taxon>Agaricomycetes</taxon>
        <taxon>Agaricomycetidae</taxon>
        <taxon>Agaricales</taxon>
        <taxon>Marasmiineae</taxon>
        <taxon>Marasmiaceae</taxon>
        <taxon>Marasmius</taxon>
    </lineage>
</organism>
<comment type="caution">
    <text evidence="1">The sequence shown here is derived from an EMBL/GenBank/DDBJ whole genome shotgun (WGS) entry which is preliminary data.</text>
</comment>
<evidence type="ECO:0008006" key="3">
    <source>
        <dbReference type="Google" id="ProtNLM"/>
    </source>
</evidence>
<sequence length="386" mass="43763">MLSSRPENKPRNRNFFAYSQPIVFEVEDELYQLPQFLLPHSEKMFALYPELKNADEGVKIVVSNYPKTFFEAFLTVLLHPIDSFPLDHPCTRPLELDVLIEALSIANEWGMEEMTSSIMEQCHGKFESPIDKLVIGQRLQILPWFRAGLEELVRTDNDIYIEEANAIGTALTLRIYHARARCSRELWNSGAGNPTMALVPKVVEEMFAEIWGDWENDANPEPCFQSTHTGPPFDVRISATEKDSDTPGDAAEPCPNVQRDSKLIRTLVRAILIPKIREKKRILEEVPKLCKKQETNCGTTVRCKACCVKEVQQYLPFPADVKARTALGQVFVDHICEMNTGRLRSNQFVLENVPKVCQKKSCGPSKRCAKCCRKVAIELMGEGGIF</sequence>
<dbReference type="EMBL" id="JBBXMP010000001">
    <property type="protein sequence ID" value="KAL0072305.1"/>
    <property type="molecule type" value="Genomic_DNA"/>
</dbReference>
<protein>
    <recommendedName>
        <fullName evidence="3">BTB domain-containing protein</fullName>
    </recommendedName>
</protein>
<accession>A0ABR3AFJ2</accession>
<evidence type="ECO:0000313" key="2">
    <source>
        <dbReference type="Proteomes" id="UP001437256"/>
    </source>
</evidence>
<evidence type="ECO:0000313" key="1">
    <source>
        <dbReference type="EMBL" id="KAL0072305.1"/>
    </source>
</evidence>
<reference evidence="1 2" key="1">
    <citation type="submission" date="2024-05" db="EMBL/GenBank/DDBJ databases">
        <title>A draft genome resource for the thread blight pathogen Marasmius tenuissimus strain MS-2.</title>
        <authorList>
            <person name="Yulfo-Soto G.E."/>
            <person name="Baruah I.K."/>
            <person name="Amoako-Attah I."/>
            <person name="Bukari Y."/>
            <person name="Meinhardt L.W."/>
            <person name="Bailey B.A."/>
            <person name="Cohen S.P."/>
        </authorList>
    </citation>
    <scope>NUCLEOTIDE SEQUENCE [LARGE SCALE GENOMIC DNA]</scope>
    <source>
        <strain evidence="1 2">MS-2</strain>
    </source>
</reference>
<dbReference type="Proteomes" id="UP001437256">
    <property type="component" value="Unassembled WGS sequence"/>
</dbReference>